<evidence type="ECO:0000256" key="6">
    <source>
        <dbReference type="ARBA" id="ARBA00023004"/>
    </source>
</evidence>
<evidence type="ECO:0000259" key="8">
    <source>
        <dbReference type="Pfam" id="PF00266"/>
    </source>
</evidence>
<dbReference type="PIRSF" id="PIRSF005572">
    <property type="entry name" value="NifS"/>
    <property type="match status" value="1"/>
</dbReference>
<reference evidence="9 10" key="1">
    <citation type="journal article" date="2018" name="Sci. Rep.">
        <title>Raphidocelis subcapitata (=Pseudokirchneriella subcapitata) provides an insight into genome evolution and environmental adaptations in the Sphaeropleales.</title>
        <authorList>
            <person name="Suzuki S."/>
            <person name="Yamaguchi H."/>
            <person name="Nakajima N."/>
            <person name="Kawachi M."/>
        </authorList>
    </citation>
    <scope>NUCLEOTIDE SEQUENCE [LARGE SCALE GENOMIC DNA]</scope>
    <source>
        <strain evidence="9 10">NIES-35</strain>
    </source>
</reference>
<evidence type="ECO:0000313" key="9">
    <source>
        <dbReference type="EMBL" id="GBF95040.1"/>
    </source>
</evidence>
<dbReference type="STRING" id="307507.A0A2V0PAY6"/>
<dbReference type="SUPFAM" id="SSF53383">
    <property type="entry name" value="PLP-dependent transferases"/>
    <property type="match status" value="1"/>
</dbReference>
<evidence type="ECO:0000256" key="2">
    <source>
        <dbReference type="ARBA" id="ARBA00006490"/>
    </source>
</evidence>
<organism evidence="9 10">
    <name type="scientific">Raphidocelis subcapitata</name>
    <dbReference type="NCBI Taxonomy" id="307507"/>
    <lineage>
        <taxon>Eukaryota</taxon>
        <taxon>Viridiplantae</taxon>
        <taxon>Chlorophyta</taxon>
        <taxon>core chlorophytes</taxon>
        <taxon>Chlorophyceae</taxon>
        <taxon>CS clade</taxon>
        <taxon>Sphaeropleales</taxon>
        <taxon>Selenastraceae</taxon>
        <taxon>Raphidocelis</taxon>
    </lineage>
</organism>
<comment type="cofactor">
    <cofactor evidence="1">
        <name>pyridoxal 5'-phosphate</name>
        <dbReference type="ChEBI" id="CHEBI:597326"/>
    </cofactor>
</comment>
<evidence type="ECO:0000256" key="7">
    <source>
        <dbReference type="ARBA" id="ARBA00023014"/>
    </source>
</evidence>
<dbReference type="EMBL" id="BDRX01000059">
    <property type="protein sequence ID" value="GBF95040.1"/>
    <property type="molecule type" value="Genomic_DNA"/>
</dbReference>
<evidence type="ECO:0000313" key="10">
    <source>
        <dbReference type="Proteomes" id="UP000247498"/>
    </source>
</evidence>
<dbReference type="InterPro" id="IPR015424">
    <property type="entry name" value="PyrdxlP-dep_Trfase"/>
</dbReference>
<dbReference type="InterPro" id="IPR015421">
    <property type="entry name" value="PyrdxlP-dep_Trfase_major"/>
</dbReference>
<keyword evidence="7" id="KW-0411">Iron-sulfur</keyword>
<dbReference type="InterPro" id="IPR000192">
    <property type="entry name" value="Aminotrans_V_dom"/>
</dbReference>
<dbReference type="InParanoid" id="A0A2V0PAY6"/>
<name>A0A2V0PAY6_9CHLO</name>
<evidence type="ECO:0000256" key="5">
    <source>
        <dbReference type="ARBA" id="ARBA00022898"/>
    </source>
</evidence>
<evidence type="ECO:0000256" key="4">
    <source>
        <dbReference type="ARBA" id="ARBA00022723"/>
    </source>
</evidence>
<evidence type="ECO:0000256" key="1">
    <source>
        <dbReference type="ARBA" id="ARBA00001933"/>
    </source>
</evidence>
<keyword evidence="10" id="KW-1185">Reference proteome</keyword>
<dbReference type="GO" id="GO:0051536">
    <property type="term" value="F:iron-sulfur cluster binding"/>
    <property type="evidence" value="ECO:0007669"/>
    <property type="project" value="UniProtKB-KW"/>
</dbReference>
<gene>
    <name evidence="9" type="ORF">Rsub_07541</name>
</gene>
<dbReference type="InterPro" id="IPR015422">
    <property type="entry name" value="PyrdxlP-dep_Trfase_small"/>
</dbReference>
<dbReference type="Proteomes" id="UP000247498">
    <property type="component" value="Unassembled WGS sequence"/>
</dbReference>
<proteinExistence type="inferred from homology"/>
<dbReference type="Gene3D" id="3.90.1150.10">
    <property type="entry name" value="Aspartate Aminotransferase, domain 1"/>
    <property type="match status" value="1"/>
</dbReference>
<comment type="similarity">
    <text evidence="2">Belongs to the class-V pyridoxal-phosphate-dependent aminotransferase family. NifS/IscS subfamily.</text>
</comment>
<protein>
    <submittedName>
        <fullName evidence="9">Cysteine desulfurase</fullName>
    </submittedName>
</protein>
<keyword evidence="6" id="KW-0408">Iron</keyword>
<comment type="caution">
    <text evidence="9">The sequence shown here is derived from an EMBL/GenBank/DDBJ whole genome shotgun (WGS) entry which is preliminary data.</text>
</comment>
<keyword evidence="5" id="KW-0663">Pyridoxal phosphate</keyword>
<dbReference type="Pfam" id="PF00266">
    <property type="entry name" value="Aminotran_5"/>
    <property type="match status" value="1"/>
</dbReference>
<dbReference type="Gene3D" id="3.40.640.10">
    <property type="entry name" value="Type I PLP-dependent aspartate aminotransferase-like (Major domain)"/>
    <property type="match status" value="1"/>
</dbReference>
<dbReference type="GO" id="GO:0046872">
    <property type="term" value="F:metal ion binding"/>
    <property type="evidence" value="ECO:0007669"/>
    <property type="project" value="UniProtKB-KW"/>
</dbReference>
<dbReference type="GO" id="GO:0016740">
    <property type="term" value="F:transferase activity"/>
    <property type="evidence" value="ECO:0007669"/>
    <property type="project" value="UniProtKB-KW"/>
</dbReference>
<dbReference type="Gene3D" id="1.10.260.50">
    <property type="match status" value="1"/>
</dbReference>
<sequence length="443" mass="44389">MPTAVGALAAEASAAAVAMERSPQQQQLQRTSGVGVPLPHAIEPIYLDYNATTPVFPEAAEAMRPFLLEGFGNPSSGHAYGRRTAAAVAAARASVAALVGAAGPDEVHFCGCGTEADAWAIEGAVFAARRRGAARPHVVTSAIEHPAVLATLAALEERGLACYTAVPVSAEGLVDPRTVAAAVRPGETVLVTVGSIQPIAEIAEVARAAGALMHTDAAQSIGKARGAGAGLLAQTLWVEVDVGRLGVDALTIVGHKFGAPKGMAALYIRRGVQLDSLLFGGGQEHGRRAGTESVLLIAGLGAAAEAAQRELPALASHMRATRAALAAALLSGLPPGAARVNGPADGARRLPNTLSVSLRGVDAGALLAGLGDRVAASAAAACHSAAGGAASHVLRAMGAADDADYARGALRLSTGRHTTAEEAARAAALIRAAAAEQNAEFAL</sequence>
<dbReference type="OrthoDB" id="10250117at2759"/>
<keyword evidence="3" id="KW-0808">Transferase</keyword>
<evidence type="ECO:0000256" key="3">
    <source>
        <dbReference type="ARBA" id="ARBA00022679"/>
    </source>
</evidence>
<keyword evidence="4" id="KW-0479">Metal-binding</keyword>
<dbReference type="AlphaFoldDB" id="A0A2V0PAY6"/>
<dbReference type="PANTHER" id="PTHR11601">
    <property type="entry name" value="CYSTEINE DESULFURYLASE FAMILY MEMBER"/>
    <property type="match status" value="1"/>
</dbReference>
<accession>A0A2V0PAY6</accession>
<feature type="domain" description="Aminotransferase class V" evidence="8">
    <location>
        <begin position="45"/>
        <end position="423"/>
    </location>
</feature>
<dbReference type="PANTHER" id="PTHR11601:SF34">
    <property type="entry name" value="CYSTEINE DESULFURASE"/>
    <property type="match status" value="1"/>
</dbReference>
<dbReference type="InterPro" id="IPR016454">
    <property type="entry name" value="Cysteine_dSase"/>
</dbReference>